<comment type="caution">
    <text evidence="2">The sequence shown here is derived from an EMBL/GenBank/DDBJ whole genome shotgun (WGS) entry which is preliminary data.</text>
</comment>
<dbReference type="RefSeq" id="WP_397084220.1">
    <property type="nucleotide sequence ID" value="NZ_JBITGY010000006.1"/>
</dbReference>
<dbReference type="EMBL" id="JBITGY010000006">
    <property type="protein sequence ID" value="MFI6500361.1"/>
    <property type="molecule type" value="Genomic_DNA"/>
</dbReference>
<proteinExistence type="predicted"/>
<evidence type="ECO:0008006" key="4">
    <source>
        <dbReference type="Google" id="ProtNLM"/>
    </source>
</evidence>
<keyword evidence="1" id="KW-0472">Membrane</keyword>
<feature type="transmembrane region" description="Helical" evidence="1">
    <location>
        <begin position="59"/>
        <end position="86"/>
    </location>
</feature>
<keyword evidence="1" id="KW-1133">Transmembrane helix</keyword>
<accession>A0ABW7YWS4</accession>
<feature type="transmembrane region" description="Helical" evidence="1">
    <location>
        <begin position="142"/>
        <end position="161"/>
    </location>
</feature>
<gene>
    <name evidence="2" type="ORF">ACIBG2_23485</name>
</gene>
<organism evidence="2 3">
    <name type="scientific">Nonomuraea typhae</name>
    <dbReference type="NCBI Taxonomy" id="2603600"/>
    <lineage>
        <taxon>Bacteria</taxon>
        <taxon>Bacillati</taxon>
        <taxon>Actinomycetota</taxon>
        <taxon>Actinomycetes</taxon>
        <taxon>Streptosporangiales</taxon>
        <taxon>Streptosporangiaceae</taxon>
        <taxon>Nonomuraea</taxon>
    </lineage>
</organism>
<feature type="transmembrane region" description="Helical" evidence="1">
    <location>
        <begin position="12"/>
        <end position="39"/>
    </location>
</feature>
<dbReference type="Proteomes" id="UP001612741">
    <property type="component" value="Unassembled WGS sequence"/>
</dbReference>
<evidence type="ECO:0000313" key="3">
    <source>
        <dbReference type="Proteomes" id="UP001612741"/>
    </source>
</evidence>
<evidence type="ECO:0000256" key="1">
    <source>
        <dbReference type="SAM" id="Phobius"/>
    </source>
</evidence>
<feature type="transmembrane region" description="Helical" evidence="1">
    <location>
        <begin position="98"/>
        <end position="122"/>
    </location>
</feature>
<protein>
    <recommendedName>
        <fullName evidence="4">DUF4386 family protein</fullName>
    </recommendedName>
</protein>
<feature type="transmembrane region" description="Helical" evidence="1">
    <location>
        <begin position="173"/>
        <end position="194"/>
    </location>
</feature>
<feature type="transmembrane region" description="Helical" evidence="1">
    <location>
        <begin position="200"/>
        <end position="223"/>
    </location>
</feature>
<keyword evidence="3" id="KW-1185">Reference proteome</keyword>
<sequence length="246" mass="25140">MSHQSKLASMTFPQIGGLAAIGFATTIVLANVIMVPAGLPLTGAGTDEVAAFFAAQGTAVGIGSALTPAAWILATLFGAGALAALWRSERARGEAWSMLGFAGLALQNVTFAVVVATRLALASTASDGAPSAISALWALHDAVFTLNGTFLALALLGLSVGGLRTRFIRPWHAALGVLAAVLQFASATLAHWVIEGGGPLGLLGLTGWLAWVVWIVAYGTVLLRRSTATCSPSRRSTASAATSWKD</sequence>
<keyword evidence="1" id="KW-0812">Transmembrane</keyword>
<name>A0ABW7YWS4_9ACTN</name>
<reference evidence="2 3" key="1">
    <citation type="submission" date="2024-10" db="EMBL/GenBank/DDBJ databases">
        <title>The Natural Products Discovery Center: Release of the First 8490 Sequenced Strains for Exploring Actinobacteria Biosynthetic Diversity.</title>
        <authorList>
            <person name="Kalkreuter E."/>
            <person name="Kautsar S.A."/>
            <person name="Yang D."/>
            <person name="Bader C.D."/>
            <person name="Teijaro C.N."/>
            <person name="Fluegel L."/>
            <person name="Davis C.M."/>
            <person name="Simpson J.R."/>
            <person name="Lauterbach L."/>
            <person name="Steele A.D."/>
            <person name="Gui C."/>
            <person name="Meng S."/>
            <person name="Li G."/>
            <person name="Viehrig K."/>
            <person name="Ye F."/>
            <person name="Su P."/>
            <person name="Kiefer A.F."/>
            <person name="Nichols A."/>
            <person name="Cepeda A.J."/>
            <person name="Yan W."/>
            <person name="Fan B."/>
            <person name="Jiang Y."/>
            <person name="Adhikari A."/>
            <person name="Zheng C.-J."/>
            <person name="Schuster L."/>
            <person name="Cowan T.M."/>
            <person name="Smanski M.J."/>
            <person name="Chevrette M.G."/>
            <person name="De Carvalho L.P.S."/>
            <person name="Shen B."/>
        </authorList>
    </citation>
    <scope>NUCLEOTIDE SEQUENCE [LARGE SCALE GENOMIC DNA]</scope>
    <source>
        <strain evidence="2 3">NPDC050545</strain>
    </source>
</reference>
<evidence type="ECO:0000313" key="2">
    <source>
        <dbReference type="EMBL" id="MFI6500361.1"/>
    </source>
</evidence>